<reference evidence="1 2" key="1">
    <citation type="journal article" date="2015" name="Nature">
        <title>rRNA introns, odd ribosomes, and small enigmatic genomes across a large radiation of phyla.</title>
        <authorList>
            <person name="Brown C.T."/>
            <person name="Hug L.A."/>
            <person name="Thomas B.C."/>
            <person name="Sharon I."/>
            <person name="Castelle C.J."/>
            <person name="Singh A."/>
            <person name="Wilkins M.J."/>
            <person name="Williams K.H."/>
            <person name="Banfield J.F."/>
        </authorList>
    </citation>
    <scope>NUCLEOTIDE SEQUENCE [LARGE SCALE GENOMIC DNA]</scope>
</reference>
<accession>A0A0G1QQJ2</accession>
<name>A0A0G1QQJ2_9BACT</name>
<evidence type="ECO:0000313" key="2">
    <source>
        <dbReference type="Proteomes" id="UP000034831"/>
    </source>
</evidence>
<feature type="non-terminal residue" evidence="1">
    <location>
        <position position="37"/>
    </location>
</feature>
<comment type="caution">
    <text evidence="1">The sequence shown here is derived from an EMBL/GenBank/DDBJ whole genome shotgun (WGS) entry which is preliminary data.</text>
</comment>
<dbReference type="Proteomes" id="UP000034831">
    <property type="component" value="Unassembled WGS sequence"/>
</dbReference>
<proteinExistence type="predicted"/>
<sequence>MNLKDFLSSGGSKNGEFYWALVIEPGWIQAGIWQIIA</sequence>
<dbReference type="EMBL" id="LCNC01000046">
    <property type="protein sequence ID" value="KKU47199.1"/>
    <property type="molecule type" value="Genomic_DNA"/>
</dbReference>
<gene>
    <name evidence="1" type="ORF">UX67_C0046G0007</name>
</gene>
<organism evidence="1 2">
    <name type="scientific">Candidatus Woesebacteria bacterium GW2011_GWF2_46_8</name>
    <dbReference type="NCBI Taxonomy" id="1618604"/>
    <lineage>
        <taxon>Bacteria</taxon>
        <taxon>Candidatus Woeseibacteriota</taxon>
    </lineage>
</organism>
<evidence type="ECO:0000313" key="1">
    <source>
        <dbReference type="EMBL" id="KKU47199.1"/>
    </source>
</evidence>
<dbReference type="AlphaFoldDB" id="A0A0G1QQJ2"/>
<protein>
    <submittedName>
        <fullName evidence="1">Uncharacterized protein</fullName>
    </submittedName>
</protein>